<evidence type="ECO:0000256" key="6">
    <source>
        <dbReference type="SAM" id="MobiDB-lite"/>
    </source>
</evidence>
<feature type="compositionally biased region" description="Polar residues" evidence="6">
    <location>
        <begin position="141"/>
        <end position="158"/>
    </location>
</feature>
<keyword evidence="2" id="KW-0963">Cytoplasm</keyword>
<dbReference type="SUPFAM" id="SSF47473">
    <property type="entry name" value="EF-hand"/>
    <property type="match status" value="1"/>
</dbReference>
<keyword evidence="3" id="KW-0479">Metal-binding</keyword>
<dbReference type="GO" id="GO:0005737">
    <property type="term" value="C:cytoplasm"/>
    <property type="evidence" value="ECO:0007669"/>
    <property type="project" value="UniProtKB-SubCell"/>
</dbReference>
<keyword evidence="4" id="KW-0677">Repeat</keyword>
<comment type="subcellular location">
    <subcellularLocation>
        <location evidence="1">Cytoplasm</location>
    </subcellularLocation>
</comment>
<feature type="compositionally biased region" description="Low complexity" evidence="6">
    <location>
        <begin position="122"/>
        <end position="135"/>
    </location>
</feature>
<dbReference type="SMART" id="SM00054">
    <property type="entry name" value="EFh"/>
    <property type="match status" value="3"/>
</dbReference>
<dbReference type="AlphaFoldDB" id="A0A8K0JT50"/>
<dbReference type="Pfam" id="PF13405">
    <property type="entry name" value="EF-hand_6"/>
    <property type="match status" value="1"/>
</dbReference>
<feature type="compositionally biased region" description="Gly residues" evidence="6">
    <location>
        <begin position="58"/>
        <end position="67"/>
    </location>
</feature>
<dbReference type="InterPro" id="IPR018247">
    <property type="entry name" value="EF_Hand_1_Ca_BS"/>
</dbReference>
<dbReference type="PANTHER" id="PTHR46212">
    <property type="entry name" value="PEFLIN"/>
    <property type="match status" value="1"/>
</dbReference>
<evidence type="ECO:0000313" key="9">
    <source>
        <dbReference type="Proteomes" id="UP000812966"/>
    </source>
</evidence>
<feature type="region of interest" description="Disordered" evidence="6">
    <location>
        <begin position="22"/>
        <end position="230"/>
    </location>
</feature>
<evidence type="ECO:0000256" key="4">
    <source>
        <dbReference type="ARBA" id="ARBA00022737"/>
    </source>
</evidence>
<dbReference type="PANTHER" id="PTHR46212:SF3">
    <property type="entry name" value="GH27120P"/>
    <property type="match status" value="1"/>
</dbReference>
<dbReference type="PROSITE" id="PS00018">
    <property type="entry name" value="EF_HAND_1"/>
    <property type="match status" value="1"/>
</dbReference>
<gene>
    <name evidence="8" type="ORF">FFLO_02274</name>
</gene>
<reference evidence="8" key="1">
    <citation type="submission" date="2020-04" db="EMBL/GenBank/DDBJ databases">
        <title>Analysis of mating type loci in Filobasidium floriforme.</title>
        <authorList>
            <person name="Nowrousian M."/>
        </authorList>
    </citation>
    <scope>NUCLEOTIDE SEQUENCE</scope>
    <source>
        <strain evidence="8">CBS 6242</strain>
    </source>
</reference>
<dbReference type="Pfam" id="PF13202">
    <property type="entry name" value="EF-hand_5"/>
    <property type="match status" value="1"/>
</dbReference>
<evidence type="ECO:0000313" key="8">
    <source>
        <dbReference type="EMBL" id="KAG7562286.1"/>
    </source>
</evidence>
<feature type="compositionally biased region" description="Polar residues" evidence="6">
    <location>
        <begin position="166"/>
        <end position="189"/>
    </location>
</feature>
<feature type="compositionally biased region" description="Low complexity" evidence="6">
    <location>
        <begin position="43"/>
        <end position="57"/>
    </location>
</feature>
<dbReference type="InterPro" id="IPR051426">
    <property type="entry name" value="Peflin/Sorcin_CaBP"/>
</dbReference>
<dbReference type="GO" id="GO:0048306">
    <property type="term" value="F:calcium-dependent protein binding"/>
    <property type="evidence" value="ECO:0007669"/>
    <property type="project" value="UniProtKB-ARBA"/>
</dbReference>
<protein>
    <recommendedName>
        <fullName evidence="7">EF-hand domain-containing protein</fullName>
    </recommendedName>
</protein>
<evidence type="ECO:0000259" key="7">
    <source>
        <dbReference type="PROSITE" id="PS50222"/>
    </source>
</evidence>
<organism evidence="8 9">
    <name type="scientific">Filobasidium floriforme</name>
    <dbReference type="NCBI Taxonomy" id="5210"/>
    <lineage>
        <taxon>Eukaryota</taxon>
        <taxon>Fungi</taxon>
        <taxon>Dikarya</taxon>
        <taxon>Basidiomycota</taxon>
        <taxon>Agaricomycotina</taxon>
        <taxon>Tremellomycetes</taxon>
        <taxon>Filobasidiales</taxon>
        <taxon>Filobasidiaceae</taxon>
        <taxon>Filobasidium</taxon>
    </lineage>
</organism>
<evidence type="ECO:0000256" key="3">
    <source>
        <dbReference type="ARBA" id="ARBA00022723"/>
    </source>
</evidence>
<keyword evidence="9" id="KW-1185">Reference proteome</keyword>
<feature type="compositionally biased region" description="Polar residues" evidence="6">
    <location>
        <begin position="198"/>
        <end position="207"/>
    </location>
</feature>
<evidence type="ECO:0000256" key="1">
    <source>
        <dbReference type="ARBA" id="ARBA00004496"/>
    </source>
</evidence>
<keyword evidence="5" id="KW-0106">Calcium</keyword>
<evidence type="ECO:0000256" key="5">
    <source>
        <dbReference type="ARBA" id="ARBA00022837"/>
    </source>
</evidence>
<dbReference type="Proteomes" id="UP000812966">
    <property type="component" value="Unassembled WGS sequence"/>
</dbReference>
<dbReference type="GO" id="GO:0005509">
    <property type="term" value="F:calcium ion binding"/>
    <property type="evidence" value="ECO:0007669"/>
    <property type="project" value="InterPro"/>
</dbReference>
<dbReference type="InterPro" id="IPR002048">
    <property type="entry name" value="EF_hand_dom"/>
</dbReference>
<dbReference type="PROSITE" id="PS50222">
    <property type="entry name" value="EF_HAND_2"/>
    <property type="match status" value="1"/>
</dbReference>
<proteinExistence type="predicted"/>
<sequence>MQSPGGSGGYGLREGARDAYMGAGAYDSRTGRYGPSATPAFPPQHQHQYQQQPQQQQGAGGPQGGYGSPQTQSRQPGGYGQPYPQPPYQQPPQQQQQRPVTAQPPPPQAPTGPYPLVERPSRSPQPGQQPQHHQQAYPYVSSPSATSPPHYPNPTSSPYAPHHTHTPSPAQLANSSAASPGYYQTTSPGASGPIPTVVNPNQLQTRPPVQAQGQGQGGQAPRRQDSKDSAGGQELWEMFSSMDLRRTGQLGNKEVMELLSRDSRWRITPREDCVKMTTGIFDSDRSGFISFSEFEGLWAYIKDWHKIFLRFDRDNSGTIDRSELDQALQSFGYPLPRDLVRKLEKRFAAPPKDSGGSVPRGITFDRFLMACVTVKHFTEAFRRRDARNEGKLTIDYNTFVSPADAPTKAAS</sequence>
<feature type="compositionally biased region" description="Low complexity" evidence="6">
    <location>
        <begin position="91"/>
        <end position="101"/>
    </location>
</feature>
<name>A0A8K0JT50_9TREE</name>
<comment type="caution">
    <text evidence="8">The sequence shown here is derived from an EMBL/GenBank/DDBJ whole genome shotgun (WGS) entry which is preliminary data.</text>
</comment>
<dbReference type="InterPro" id="IPR011992">
    <property type="entry name" value="EF-hand-dom_pair"/>
</dbReference>
<feature type="domain" description="EF-hand" evidence="7">
    <location>
        <begin position="299"/>
        <end position="334"/>
    </location>
</feature>
<evidence type="ECO:0000256" key="2">
    <source>
        <dbReference type="ARBA" id="ARBA00022490"/>
    </source>
</evidence>
<dbReference type="EMBL" id="JABELV010000035">
    <property type="protein sequence ID" value="KAG7562286.1"/>
    <property type="molecule type" value="Genomic_DNA"/>
</dbReference>
<accession>A0A8K0JT50</accession>
<feature type="compositionally biased region" description="Pro residues" evidence="6">
    <location>
        <begin position="102"/>
        <end position="113"/>
    </location>
</feature>
<dbReference type="Gene3D" id="1.10.238.10">
    <property type="entry name" value="EF-hand"/>
    <property type="match status" value="1"/>
</dbReference>